<feature type="transmembrane region" description="Helical" evidence="2">
    <location>
        <begin position="64"/>
        <end position="83"/>
    </location>
</feature>
<organism evidence="3 4">
    <name type="scientific">Amanita muscaria (strain Koide BX008)</name>
    <dbReference type="NCBI Taxonomy" id="946122"/>
    <lineage>
        <taxon>Eukaryota</taxon>
        <taxon>Fungi</taxon>
        <taxon>Dikarya</taxon>
        <taxon>Basidiomycota</taxon>
        <taxon>Agaricomycotina</taxon>
        <taxon>Agaricomycetes</taxon>
        <taxon>Agaricomycetidae</taxon>
        <taxon>Agaricales</taxon>
        <taxon>Pluteineae</taxon>
        <taxon>Amanitaceae</taxon>
        <taxon>Amanita</taxon>
    </lineage>
</organism>
<keyword evidence="2" id="KW-1133">Transmembrane helix</keyword>
<feature type="compositionally biased region" description="Polar residues" evidence="1">
    <location>
        <begin position="134"/>
        <end position="155"/>
    </location>
</feature>
<feature type="region of interest" description="Disordered" evidence="1">
    <location>
        <begin position="95"/>
        <end position="176"/>
    </location>
</feature>
<proteinExistence type="predicted"/>
<evidence type="ECO:0000256" key="2">
    <source>
        <dbReference type="SAM" id="Phobius"/>
    </source>
</evidence>
<dbReference type="OrthoDB" id="3248709at2759"/>
<feature type="transmembrane region" description="Helical" evidence="2">
    <location>
        <begin position="21"/>
        <end position="44"/>
    </location>
</feature>
<evidence type="ECO:0000256" key="1">
    <source>
        <dbReference type="SAM" id="MobiDB-lite"/>
    </source>
</evidence>
<dbReference type="InParanoid" id="A0A0C2SG74"/>
<dbReference type="HOGENOM" id="CLU_081360_0_0_1"/>
<reference evidence="3 4" key="1">
    <citation type="submission" date="2014-04" db="EMBL/GenBank/DDBJ databases">
        <title>Evolutionary Origins and Diversification of the Mycorrhizal Mutualists.</title>
        <authorList>
            <consortium name="DOE Joint Genome Institute"/>
            <consortium name="Mycorrhizal Genomics Consortium"/>
            <person name="Kohler A."/>
            <person name="Kuo A."/>
            <person name="Nagy L.G."/>
            <person name="Floudas D."/>
            <person name="Copeland A."/>
            <person name="Barry K.W."/>
            <person name="Cichocki N."/>
            <person name="Veneault-Fourrey C."/>
            <person name="LaButti K."/>
            <person name="Lindquist E.A."/>
            <person name="Lipzen A."/>
            <person name="Lundell T."/>
            <person name="Morin E."/>
            <person name="Murat C."/>
            <person name="Riley R."/>
            <person name="Ohm R."/>
            <person name="Sun H."/>
            <person name="Tunlid A."/>
            <person name="Henrissat B."/>
            <person name="Grigoriev I.V."/>
            <person name="Hibbett D.S."/>
            <person name="Martin F."/>
        </authorList>
    </citation>
    <scope>NUCLEOTIDE SEQUENCE [LARGE SCALE GENOMIC DNA]</scope>
    <source>
        <strain evidence="3 4">Koide BX008</strain>
    </source>
</reference>
<accession>A0A0C2SG74</accession>
<protein>
    <submittedName>
        <fullName evidence="3">Uncharacterized protein</fullName>
    </submittedName>
</protein>
<sequence>SMLSRLLDALKPHRAEALQRVRTNAFCLLVLVVLSYLLPIPSVFTAFNHAATRLMPQMWSTEWVFGWLCTLAAAVTIFLLNLLQGVYALKYPRAAPPPTPSKSPHKSLTSTPSTPNTRHPLKGIKSSPGGGAANQFQKPFTFSPTQSNPASSLSFSGVGRGYPSTPADTPSRGSVKYTFPSALDSSVKSSSTSSGLGTSFPASPSPVLAWRGKHLAFDVGKPLDGSFIGQILGTGGDRED</sequence>
<feature type="non-terminal residue" evidence="3">
    <location>
        <position position="1"/>
    </location>
</feature>
<dbReference type="STRING" id="946122.A0A0C2SG74"/>
<keyword evidence="2" id="KW-0472">Membrane</keyword>
<evidence type="ECO:0000313" key="3">
    <source>
        <dbReference type="EMBL" id="KIL62090.1"/>
    </source>
</evidence>
<dbReference type="Proteomes" id="UP000054549">
    <property type="component" value="Unassembled WGS sequence"/>
</dbReference>
<dbReference type="EMBL" id="KN818275">
    <property type="protein sequence ID" value="KIL62090.1"/>
    <property type="molecule type" value="Genomic_DNA"/>
</dbReference>
<dbReference type="AlphaFoldDB" id="A0A0C2SG74"/>
<keyword evidence="4" id="KW-1185">Reference proteome</keyword>
<feature type="compositionally biased region" description="Low complexity" evidence="1">
    <location>
        <begin position="106"/>
        <end position="115"/>
    </location>
</feature>
<keyword evidence="2" id="KW-0812">Transmembrane</keyword>
<feature type="non-terminal residue" evidence="3">
    <location>
        <position position="240"/>
    </location>
</feature>
<name>A0A0C2SG74_AMAMK</name>
<evidence type="ECO:0000313" key="4">
    <source>
        <dbReference type="Proteomes" id="UP000054549"/>
    </source>
</evidence>
<gene>
    <name evidence="3" type="ORF">M378DRAFT_29634</name>
</gene>